<dbReference type="InterPro" id="IPR009057">
    <property type="entry name" value="Homeodomain-like_sf"/>
</dbReference>
<organism evidence="4">
    <name type="scientific">Paraconexibacter sp. AEG42_29</name>
    <dbReference type="NCBI Taxonomy" id="2997339"/>
    <lineage>
        <taxon>Bacteria</taxon>
        <taxon>Bacillati</taxon>
        <taxon>Actinomycetota</taxon>
        <taxon>Thermoleophilia</taxon>
        <taxon>Solirubrobacterales</taxon>
        <taxon>Paraconexibacteraceae</taxon>
        <taxon>Paraconexibacter</taxon>
    </lineage>
</organism>
<evidence type="ECO:0000256" key="1">
    <source>
        <dbReference type="ARBA" id="ARBA00023125"/>
    </source>
</evidence>
<dbReference type="GO" id="GO:0003700">
    <property type="term" value="F:DNA-binding transcription factor activity"/>
    <property type="evidence" value="ECO:0007669"/>
    <property type="project" value="TreeGrafter"/>
</dbReference>
<dbReference type="Pfam" id="PF00440">
    <property type="entry name" value="TetR_N"/>
    <property type="match status" value="1"/>
</dbReference>
<accession>A0AAU7AZL4</accession>
<sequence length="171" mass="18785">MAVGMKRTTLTDVARRAGVSRMTVYRRFPDVEALLQALMTREFLAVLGNTVREDGSSARERLARGSARGVKLLSEHALFNRLMDVDPELLLPYAFHRYGAFQRAVLGAYGTVIREGIAEGSIRDADPELLAATLELMLRGPVLAARTEEVSASRDAICAQLETIIDLGLRP</sequence>
<gene>
    <name evidence="4" type="ORF">DSM112329_03935</name>
</gene>
<evidence type="ECO:0000259" key="3">
    <source>
        <dbReference type="PROSITE" id="PS50977"/>
    </source>
</evidence>
<evidence type="ECO:0000313" key="4">
    <source>
        <dbReference type="EMBL" id="XAY07056.1"/>
    </source>
</evidence>
<dbReference type="AlphaFoldDB" id="A0AAU7AZL4"/>
<dbReference type="SUPFAM" id="SSF48498">
    <property type="entry name" value="Tetracyclin repressor-like, C-terminal domain"/>
    <property type="match status" value="1"/>
</dbReference>
<proteinExistence type="predicted"/>
<reference evidence="4" key="1">
    <citation type="submission" date="2022-12" db="EMBL/GenBank/DDBJ databases">
        <title>Paraconexibacter alkalitolerans sp. nov. and Baekduia alba sp. nov., isolated from soil and emended description of the genera Paraconexibacter (Chun et al., 2020) and Baekduia (An et al., 2020).</title>
        <authorList>
            <person name="Vieira S."/>
            <person name="Huber K.J."/>
            <person name="Geppert A."/>
            <person name="Wolf J."/>
            <person name="Neumann-Schaal M."/>
            <person name="Muesken M."/>
            <person name="Overmann J."/>
        </authorList>
    </citation>
    <scope>NUCLEOTIDE SEQUENCE</scope>
    <source>
        <strain evidence="4">AEG42_29</strain>
    </source>
</reference>
<dbReference type="EMBL" id="CP114014">
    <property type="protein sequence ID" value="XAY07056.1"/>
    <property type="molecule type" value="Genomic_DNA"/>
</dbReference>
<protein>
    <submittedName>
        <fullName evidence="4">HTH-type transcriptional regulator</fullName>
    </submittedName>
</protein>
<dbReference type="KEGG" id="parq:DSM112329_03935"/>
<feature type="DNA-binding region" description="H-T-H motif" evidence="2">
    <location>
        <begin position="9"/>
        <end position="28"/>
    </location>
</feature>
<dbReference type="InterPro" id="IPR050109">
    <property type="entry name" value="HTH-type_TetR-like_transc_reg"/>
</dbReference>
<dbReference type="SUPFAM" id="SSF46689">
    <property type="entry name" value="Homeodomain-like"/>
    <property type="match status" value="1"/>
</dbReference>
<dbReference type="PANTHER" id="PTHR30055:SF153">
    <property type="entry name" value="HTH-TYPE TRANSCRIPTIONAL REPRESSOR RV3405C"/>
    <property type="match status" value="1"/>
</dbReference>
<dbReference type="Gene3D" id="1.10.10.60">
    <property type="entry name" value="Homeodomain-like"/>
    <property type="match status" value="1"/>
</dbReference>
<dbReference type="InterPro" id="IPR001647">
    <property type="entry name" value="HTH_TetR"/>
</dbReference>
<name>A0AAU7AZL4_9ACTN</name>
<evidence type="ECO:0000256" key="2">
    <source>
        <dbReference type="PROSITE-ProRule" id="PRU00335"/>
    </source>
</evidence>
<keyword evidence="1 2" id="KW-0238">DNA-binding</keyword>
<feature type="domain" description="HTH tetR-type" evidence="3">
    <location>
        <begin position="1"/>
        <end position="46"/>
    </location>
</feature>
<dbReference type="InterPro" id="IPR036271">
    <property type="entry name" value="Tet_transcr_reg_TetR-rel_C_sf"/>
</dbReference>
<dbReference type="Gene3D" id="1.10.357.10">
    <property type="entry name" value="Tetracycline Repressor, domain 2"/>
    <property type="match status" value="1"/>
</dbReference>
<dbReference type="GO" id="GO:0000976">
    <property type="term" value="F:transcription cis-regulatory region binding"/>
    <property type="evidence" value="ECO:0007669"/>
    <property type="project" value="TreeGrafter"/>
</dbReference>
<dbReference type="PANTHER" id="PTHR30055">
    <property type="entry name" value="HTH-TYPE TRANSCRIPTIONAL REGULATOR RUTR"/>
    <property type="match status" value="1"/>
</dbReference>
<dbReference type="PROSITE" id="PS50977">
    <property type="entry name" value="HTH_TETR_2"/>
    <property type="match status" value="1"/>
</dbReference>